<dbReference type="InterPro" id="IPR001680">
    <property type="entry name" value="WD40_rpt"/>
</dbReference>
<dbReference type="Pfam" id="PF08953">
    <property type="entry name" value="DUF1899"/>
    <property type="match status" value="1"/>
</dbReference>
<evidence type="ECO:0000256" key="1">
    <source>
        <dbReference type="ARBA" id="ARBA00009482"/>
    </source>
</evidence>
<dbReference type="Proteomes" id="UP000327118">
    <property type="component" value="Unassembled WGS sequence"/>
</dbReference>
<keyword evidence="5 10" id="KW-0175">Coiled coil</keyword>
<dbReference type="FunFam" id="2.130.10.10:FF:000197">
    <property type="entry name" value="Coronin"/>
    <property type="match status" value="1"/>
</dbReference>
<accession>A0A5N6ZFD7</accession>
<dbReference type="PROSITE" id="PS50082">
    <property type="entry name" value="WD_REPEATS_2"/>
    <property type="match status" value="3"/>
</dbReference>
<dbReference type="InterPro" id="IPR015943">
    <property type="entry name" value="WD40/YVTN_repeat-like_dom_sf"/>
</dbReference>
<dbReference type="PANTHER" id="PTHR10856:SF0">
    <property type="entry name" value="CORONIN"/>
    <property type="match status" value="1"/>
</dbReference>
<feature type="domain" description="DUF1899" evidence="12">
    <location>
        <begin position="4"/>
        <end position="68"/>
    </location>
</feature>
<dbReference type="GO" id="GO:0051015">
    <property type="term" value="F:actin filament binding"/>
    <property type="evidence" value="ECO:0007669"/>
    <property type="project" value="TreeGrafter"/>
</dbReference>
<evidence type="ECO:0000256" key="2">
    <source>
        <dbReference type="ARBA" id="ARBA00022553"/>
    </source>
</evidence>
<feature type="non-terminal residue" evidence="13">
    <location>
        <position position="620"/>
    </location>
</feature>
<dbReference type="GO" id="GO:0007015">
    <property type="term" value="P:actin filament organization"/>
    <property type="evidence" value="ECO:0007669"/>
    <property type="project" value="TreeGrafter"/>
</dbReference>
<sequence>MSGRFVRSSKYRHVFGRNTRKEQCYDNLRVSANPWDSNLVKANPKYLSLNWAAGGGGAFAVIPLEERGKLPERIPLFRGHTAAVLDTDWNPFNDDLIASAADDGKVLLWRVPENFTLRPDVDLDDIQDVAPVGKLSGHPRKVGHVLFNPAAENVLASASGDFTVKIWDIEAGAPKLTLNVGDMVYSQSWSANGSLLVTTSRDKKLRIWDARQERPAHEAQGHSGAKNSRVVWLGERDRIATTGFSKMSDRQLALWDMRAPQEPINGFKVLDSISGVCMPFWDDGTQCLYLAGRGDGNIRYFELENDKFEYLAEYKSADPQRGIAFMPKRGVNIHENEVARAFKTVNDTYVEPISFIVPRRAETFQDDIYPPTVGLTPAMSPSEWFAGKEAIPPKISMASLYEGEGLKEVTGVQDKPTATLGAPAPQAEAAPKPAEPTPVKTAPDPEPTPIHKPAPSMKEQGASMAAMVNKFSDEEEAEPVGEDSSFDEAPKPAERRAASPVKSSPWHQGEESKSQPASKPSSPVPAQNSDRSPASSTPAATTPTISAAVFAIPDSTSTAASALHGEIQKLTHMVGPLLTEVHEQKQQIATLTKTIESLQDNQEKQIQSLNEKIVALEAKL</sequence>
<feature type="compositionally biased region" description="Low complexity" evidence="11">
    <location>
        <begin position="422"/>
        <end position="442"/>
    </location>
</feature>
<evidence type="ECO:0000256" key="6">
    <source>
        <dbReference type="ARBA" id="ARBA00023203"/>
    </source>
</evidence>
<evidence type="ECO:0000256" key="11">
    <source>
        <dbReference type="SAM" id="MobiDB-lite"/>
    </source>
</evidence>
<dbReference type="Pfam" id="PF00400">
    <property type="entry name" value="WD40"/>
    <property type="match status" value="3"/>
</dbReference>
<dbReference type="PROSITE" id="PS00678">
    <property type="entry name" value="WD_REPEATS_1"/>
    <property type="match status" value="1"/>
</dbReference>
<feature type="region of interest" description="Disordered" evidence="11">
    <location>
        <begin position="415"/>
        <end position="541"/>
    </location>
</feature>
<reference evidence="14" key="1">
    <citation type="submission" date="2019-04" db="EMBL/GenBank/DDBJ databases">
        <title>Friends and foes A comparative genomics studyof 23 Aspergillus species from section Flavi.</title>
        <authorList>
            <consortium name="DOE Joint Genome Institute"/>
            <person name="Kjaerbolling I."/>
            <person name="Vesth T."/>
            <person name="Frisvad J.C."/>
            <person name="Nybo J.L."/>
            <person name="Theobald S."/>
            <person name="Kildgaard S."/>
            <person name="Isbrandt T."/>
            <person name="Kuo A."/>
            <person name="Sato A."/>
            <person name="Lyhne E.K."/>
            <person name="Kogle M.E."/>
            <person name="Wiebenga A."/>
            <person name="Kun R.S."/>
            <person name="Lubbers R.J."/>
            <person name="Makela M.R."/>
            <person name="Barry K."/>
            <person name="Chovatia M."/>
            <person name="Clum A."/>
            <person name="Daum C."/>
            <person name="Haridas S."/>
            <person name="He G."/>
            <person name="LaButti K."/>
            <person name="Lipzen A."/>
            <person name="Mondo S."/>
            <person name="Riley R."/>
            <person name="Salamov A."/>
            <person name="Simmons B.A."/>
            <person name="Magnuson J.K."/>
            <person name="Henrissat B."/>
            <person name="Mortensen U.H."/>
            <person name="Larsen T.O."/>
            <person name="Devries R.P."/>
            <person name="Grigoriev I.V."/>
            <person name="Machida M."/>
            <person name="Baker S.E."/>
            <person name="Andersen M.R."/>
        </authorList>
    </citation>
    <scope>NUCLEOTIDE SEQUENCE [LARGE SCALE GENOMIC DNA]</scope>
    <source>
        <strain evidence="14">CBS 553.77</strain>
    </source>
</reference>
<dbReference type="SUPFAM" id="SSF50978">
    <property type="entry name" value="WD40 repeat-like"/>
    <property type="match status" value="1"/>
</dbReference>
<evidence type="ECO:0000313" key="13">
    <source>
        <dbReference type="EMBL" id="KAE8356391.1"/>
    </source>
</evidence>
<evidence type="ECO:0000256" key="7">
    <source>
        <dbReference type="ARBA" id="ARBA00062568"/>
    </source>
</evidence>
<dbReference type="AlphaFoldDB" id="A0A5N6ZFD7"/>
<organism evidence="13 14">
    <name type="scientific">Aspergillus coremiiformis</name>
    <dbReference type="NCBI Taxonomy" id="138285"/>
    <lineage>
        <taxon>Eukaryota</taxon>
        <taxon>Fungi</taxon>
        <taxon>Dikarya</taxon>
        <taxon>Ascomycota</taxon>
        <taxon>Pezizomycotina</taxon>
        <taxon>Eurotiomycetes</taxon>
        <taxon>Eurotiomycetidae</taxon>
        <taxon>Eurotiales</taxon>
        <taxon>Aspergillaceae</taxon>
        <taxon>Aspergillus</taxon>
        <taxon>Aspergillus subgen. Circumdati</taxon>
    </lineage>
</organism>
<keyword evidence="4 9" id="KW-0677">Repeat</keyword>
<comment type="similarity">
    <text evidence="1 9">Belongs to the WD repeat coronin family.</text>
</comment>
<dbReference type="PANTHER" id="PTHR10856">
    <property type="entry name" value="CORONIN"/>
    <property type="match status" value="1"/>
</dbReference>
<proteinExistence type="inferred from homology"/>
<dbReference type="SMART" id="SM00320">
    <property type="entry name" value="WD40"/>
    <property type="match status" value="4"/>
</dbReference>
<dbReference type="EMBL" id="ML739039">
    <property type="protein sequence ID" value="KAE8356391.1"/>
    <property type="molecule type" value="Genomic_DNA"/>
</dbReference>
<feature type="repeat" description="WD" evidence="8">
    <location>
        <begin position="135"/>
        <end position="177"/>
    </location>
</feature>
<evidence type="ECO:0000313" key="14">
    <source>
        <dbReference type="Proteomes" id="UP000327118"/>
    </source>
</evidence>
<dbReference type="PRINTS" id="PR00320">
    <property type="entry name" value="GPROTEINBRPT"/>
</dbReference>
<evidence type="ECO:0000259" key="12">
    <source>
        <dbReference type="SMART" id="SM01166"/>
    </source>
</evidence>
<keyword evidence="6" id="KW-0009">Actin-binding</keyword>
<dbReference type="Pfam" id="PF16300">
    <property type="entry name" value="WD40_4"/>
    <property type="match status" value="1"/>
</dbReference>
<feature type="repeat" description="WD" evidence="8">
    <location>
        <begin position="184"/>
        <end position="218"/>
    </location>
</feature>
<gene>
    <name evidence="13" type="ORF">BDV28DRAFT_127236</name>
</gene>
<evidence type="ECO:0000256" key="8">
    <source>
        <dbReference type="PROSITE-ProRule" id="PRU00221"/>
    </source>
</evidence>
<protein>
    <recommendedName>
        <fullName evidence="9">Coronin</fullName>
    </recommendedName>
</protein>
<feature type="compositionally biased region" description="Basic and acidic residues" evidence="11">
    <location>
        <begin position="488"/>
        <end position="497"/>
    </location>
</feature>
<dbReference type="InterPro" id="IPR036322">
    <property type="entry name" value="WD40_repeat_dom_sf"/>
</dbReference>
<feature type="compositionally biased region" description="Low complexity" evidence="11">
    <location>
        <begin position="514"/>
        <end position="541"/>
    </location>
</feature>
<feature type="coiled-coil region" evidence="10">
    <location>
        <begin position="581"/>
        <end position="619"/>
    </location>
</feature>
<keyword evidence="14" id="KW-1185">Reference proteome</keyword>
<evidence type="ECO:0000256" key="5">
    <source>
        <dbReference type="ARBA" id="ARBA00023054"/>
    </source>
</evidence>
<dbReference type="OrthoDB" id="1850764at2759"/>
<evidence type="ECO:0000256" key="10">
    <source>
        <dbReference type="SAM" id="Coils"/>
    </source>
</evidence>
<dbReference type="GO" id="GO:0030479">
    <property type="term" value="C:actin cortical patch"/>
    <property type="evidence" value="ECO:0007669"/>
    <property type="project" value="UniProtKB-ARBA"/>
</dbReference>
<evidence type="ECO:0000256" key="3">
    <source>
        <dbReference type="ARBA" id="ARBA00022574"/>
    </source>
</evidence>
<dbReference type="SMART" id="SM01167">
    <property type="entry name" value="DUF1900"/>
    <property type="match status" value="1"/>
</dbReference>
<feature type="compositionally biased region" description="Acidic residues" evidence="11">
    <location>
        <begin position="473"/>
        <end position="486"/>
    </location>
</feature>
<evidence type="ECO:0000256" key="9">
    <source>
        <dbReference type="RuleBase" id="RU280818"/>
    </source>
</evidence>
<keyword evidence="2" id="KW-0597">Phosphoprotein</keyword>
<keyword evidence="3 8" id="KW-0853">WD repeat</keyword>
<dbReference type="InterPro" id="IPR020472">
    <property type="entry name" value="WD40_PAC1"/>
</dbReference>
<dbReference type="SMART" id="SM01166">
    <property type="entry name" value="DUF1899"/>
    <property type="match status" value="1"/>
</dbReference>
<dbReference type="InterPro" id="IPR015505">
    <property type="entry name" value="Coronin"/>
</dbReference>
<dbReference type="InterPro" id="IPR015048">
    <property type="entry name" value="DUF1899"/>
</dbReference>
<name>A0A5N6ZFD7_9EURO</name>
<dbReference type="InterPro" id="IPR019775">
    <property type="entry name" value="WD40_repeat_CS"/>
</dbReference>
<comment type="subunit">
    <text evidence="7">Binds to F-actin.</text>
</comment>
<evidence type="ECO:0000256" key="4">
    <source>
        <dbReference type="ARBA" id="ARBA00022737"/>
    </source>
</evidence>
<dbReference type="PROSITE" id="PS50294">
    <property type="entry name" value="WD_REPEATS_REGION"/>
    <property type="match status" value="2"/>
</dbReference>
<dbReference type="Gene3D" id="2.130.10.10">
    <property type="entry name" value="YVTN repeat-like/Quinoprotein amine dehydrogenase"/>
    <property type="match status" value="1"/>
</dbReference>
<feature type="repeat" description="WD" evidence="8">
    <location>
        <begin position="77"/>
        <end position="119"/>
    </location>
</feature>